<feature type="domain" description="Glycoside hydrolase family 38 central" evidence="5">
    <location>
        <begin position="277"/>
        <end position="355"/>
    </location>
</feature>
<dbReference type="SUPFAM" id="SSF74650">
    <property type="entry name" value="Galactose mutarotase-like"/>
    <property type="match status" value="1"/>
</dbReference>
<dbReference type="InterPro" id="IPR011013">
    <property type="entry name" value="Gal_mutarotase_sf_dom"/>
</dbReference>
<organism evidence="6 7">
    <name type="scientific">Companilactobacillus kimchiensis</name>
    <dbReference type="NCBI Taxonomy" id="993692"/>
    <lineage>
        <taxon>Bacteria</taxon>
        <taxon>Bacillati</taxon>
        <taxon>Bacillota</taxon>
        <taxon>Bacilli</taxon>
        <taxon>Lactobacillales</taxon>
        <taxon>Lactobacillaceae</taxon>
        <taxon>Companilactobacillus</taxon>
    </lineage>
</organism>
<keyword evidence="2" id="KW-0479">Metal-binding</keyword>
<evidence type="ECO:0000259" key="5">
    <source>
        <dbReference type="SMART" id="SM00872"/>
    </source>
</evidence>
<dbReference type="GO" id="GO:0046872">
    <property type="term" value="F:metal ion binding"/>
    <property type="evidence" value="ECO:0007669"/>
    <property type="project" value="UniProtKB-KW"/>
</dbReference>
<proteinExistence type="inferred from homology"/>
<comment type="caution">
    <text evidence="6">The sequence shown here is derived from an EMBL/GenBank/DDBJ whole genome shotgun (WGS) entry which is preliminary data.</text>
</comment>
<dbReference type="InterPro" id="IPR028995">
    <property type="entry name" value="Glyco_hydro_57/38_cen_sf"/>
</dbReference>
<evidence type="ECO:0000256" key="3">
    <source>
        <dbReference type="ARBA" id="ARBA00022801"/>
    </source>
</evidence>
<keyword evidence="7" id="KW-1185">Reference proteome</keyword>
<evidence type="ECO:0000313" key="6">
    <source>
        <dbReference type="EMBL" id="KRN98779.1"/>
    </source>
</evidence>
<dbReference type="PANTHER" id="PTHR46017">
    <property type="entry name" value="ALPHA-MANNOSIDASE 2C1"/>
    <property type="match status" value="1"/>
</dbReference>
<dbReference type="SMART" id="SM00872">
    <property type="entry name" value="Alpha-mann_mid"/>
    <property type="match status" value="1"/>
</dbReference>
<dbReference type="Gene3D" id="1.20.1270.50">
    <property type="entry name" value="Glycoside hydrolase family 38, central domain"/>
    <property type="match status" value="1"/>
</dbReference>
<dbReference type="GO" id="GO:0030246">
    <property type="term" value="F:carbohydrate binding"/>
    <property type="evidence" value="ECO:0007669"/>
    <property type="project" value="InterPro"/>
</dbReference>
<dbReference type="Pfam" id="PF09261">
    <property type="entry name" value="Alpha-mann_mid"/>
    <property type="match status" value="1"/>
</dbReference>
<dbReference type="Gene3D" id="2.70.98.30">
    <property type="entry name" value="Golgi alpha-mannosidase II, domain 4"/>
    <property type="match status" value="1"/>
</dbReference>
<evidence type="ECO:0000256" key="2">
    <source>
        <dbReference type="ARBA" id="ARBA00022723"/>
    </source>
</evidence>
<keyword evidence="4" id="KW-0326">Glycosidase</keyword>
<dbReference type="SUPFAM" id="SSF88688">
    <property type="entry name" value="Families 57/38 glycoside transferase middle domain"/>
    <property type="match status" value="1"/>
</dbReference>
<dbReference type="EMBL" id="JQCF01000017">
    <property type="protein sequence ID" value="KRN98779.1"/>
    <property type="molecule type" value="Genomic_DNA"/>
</dbReference>
<dbReference type="GO" id="GO:0009313">
    <property type="term" value="P:oligosaccharide catabolic process"/>
    <property type="evidence" value="ECO:0007669"/>
    <property type="project" value="TreeGrafter"/>
</dbReference>
<evidence type="ECO:0000313" key="7">
    <source>
        <dbReference type="Proteomes" id="UP000051006"/>
    </source>
</evidence>
<dbReference type="STRING" id="993692.IV57_GL000815"/>
<protein>
    <submittedName>
        <fullName evidence="6">Glycosyl hydrolase, family 38</fullName>
    </submittedName>
</protein>
<dbReference type="InterPro" id="IPR037094">
    <property type="entry name" value="Glyco_hydro_38_cen_sf"/>
</dbReference>
<dbReference type="InterPro" id="IPR011330">
    <property type="entry name" value="Glyco_hydro/deAcase_b/a-brl"/>
</dbReference>
<dbReference type="InterPro" id="IPR027291">
    <property type="entry name" value="Glyco_hydro_38_N_sf"/>
</dbReference>
<reference evidence="6 7" key="1">
    <citation type="journal article" date="2015" name="Genome Announc.">
        <title>Expanding the biotechnology potential of lactobacilli through comparative genomics of 213 strains and associated genera.</title>
        <authorList>
            <person name="Sun Z."/>
            <person name="Harris H.M."/>
            <person name="McCann A."/>
            <person name="Guo C."/>
            <person name="Argimon S."/>
            <person name="Zhang W."/>
            <person name="Yang X."/>
            <person name="Jeffery I.B."/>
            <person name="Cooney J.C."/>
            <person name="Kagawa T.F."/>
            <person name="Liu W."/>
            <person name="Song Y."/>
            <person name="Salvetti E."/>
            <person name="Wrobel A."/>
            <person name="Rasinkangas P."/>
            <person name="Parkhill J."/>
            <person name="Rea M.C."/>
            <person name="O'Sullivan O."/>
            <person name="Ritari J."/>
            <person name="Douillard F.P."/>
            <person name="Paul Ross R."/>
            <person name="Yang R."/>
            <person name="Briner A.E."/>
            <person name="Felis G.E."/>
            <person name="de Vos W.M."/>
            <person name="Barrangou R."/>
            <person name="Klaenhammer T.R."/>
            <person name="Caufield P.W."/>
            <person name="Cui Y."/>
            <person name="Zhang H."/>
            <person name="O'Toole P.W."/>
        </authorList>
    </citation>
    <scope>NUCLEOTIDE SEQUENCE [LARGE SCALE GENOMIC DNA]</scope>
    <source>
        <strain evidence="6 7">DSM 24716</strain>
    </source>
</reference>
<dbReference type="GO" id="GO:0004559">
    <property type="term" value="F:alpha-mannosidase activity"/>
    <property type="evidence" value="ECO:0007669"/>
    <property type="project" value="InterPro"/>
</dbReference>
<dbReference type="Pfam" id="PF07748">
    <property type="entry name" value="Glyco_hydro_38C"/>
    <property type="match status" value="1"/>
</dbReference>
<name>A0A0R2LAL7_9LACO</name>
<dbReference type="Proteomes" id="UP000051006">
    <property type="component" value="Unassembled WGS sequence"/>
</dbReference>
<gene>
    <name evidence="6" type="ORF">IV57_GL000815</name>
</gene>
<accession>A0A0R2LAL7</accession>
<dbReference type="InterPro" id="IPR015341">
    <property type="entry name" value="Glyco_hydro_38_cen"/>
</dbReference>
<dbReference type="InterPro" id="IPR011682">
    <property type="entry name" value="Glyco_hydro_38_C"/>
</dbReference>
<comment type="similarity">
    <text evidence="1">Belongs to the glycosyl hydrolase 38 family.</text>
</comment>
<dbReference type="Pfam" id="PF01074">
    <property type="entry name" value="Glyco_hydro_38N"/>
    <property type="match status" value="1"/>
</dbReference>
<dbReference type="PANTHER" id="PTHR46017:SF2">
    <property type="entry name" value="MANNOSYLGLYCERATE HYDROLASE"/>
    <property type="match status" value="1"/>
</dbReference>
<sequence length="860" mass="98444">MGKLMKKISIVNHTHWDREWYFSAEDSIFLSDKLFTDAIVELENHPETSFTLDGQISILDDYLEIRPEMLDRVKKLVADGQLIIGPWFTQPDALHIKGESLLRNGMIGIFDSKKYGQYLHVGYLPDTFGFNSQMPVILNELGLSSFVFWRGLNAKKIGGYYFNWKSLGQENSVTAVNMPQGYSTGMLLDDNHEYVDQRLDNAIDFIKRIERGNDILIPSGNDQLDIIKDFQNKVKNINQLGKYDYEISDYQTFVDKIVERKDLPEYVGEFIDPVLARVHRSSSSSRMNIKLESRKLESLLLKKAEPMLVIAQAVGLDISQNLLVRAWKKLLESQAHDSMAGSVTDPVERDIMHRLNEGIQIADDIINTVENLIAKKIGLAKDEVLVFNTEAHKFNGYKVLEILTPSNDPKIDECVTEVISQKYVEPRENVLMQDETGDHYIEEPGYYISKVLSKIELPALGFKVFKIVNHTRISNIQSSKDDISNDLISVRYDNGKVNIKYHNELLKDAILVEDVANDGDTYDFSPLRNGEKYSLEFNKYTTETHANFSKMILSGEKELPKSQVQSRYSDETEIVSYKLEMLLLPNDDRIRFNFKFDNKVLDHRVRIGIRTGIKSNTNIASVPFGFIERNNEVESHVDWAEVPVNIYPFDNTVSLVDDNKVVSVISKDISEYQQTDDIIWLTIFSSTNELGKPDLVYRPGRASGDTTKKGHVMIQTPDGELLEDISESFSLSFNDKLDYLKLQQKVKNDDLTSPNYQEQELNLFHNRLDNKIQFPTIEKEAMTELELLNLPNNYLVSSIYPAYTDRNSFIIRLENVSKKTIPIDKLKLGKEYQVVNALEDPQDSDLVIPPMGVISLKCKI</sequence>
<dbReference type="Gene3D" id="3.20.110.10">
    <property type="entry name" value="Glycoside hydrolase 38, N terminal domain"/>
    <property type="match status" value="1"/>
</dbReference>
<dbReference type="PATRIC" id="fig|993692.3.peg.823"/>
<keyword evidence="3 6" id="KW-0378">Hydrolase</keyword>
<evidence type="ECO:0000256" key="4">
    <source>
        <dbReference type="ARBA" id="ARBA00023295"/>
    </source>
</evidence>
<dbReference type="SUPFAM" id="SSF88713">
    <property type="entry name" value="Glycoside hydrolase/deacetylase"/>
    <property type="match status" value="1"/>
</dbReference>
<evidence type="ECO:0000256" key="1">
    <source>
        <dbReference type="ARBA" id="ARBA00009792"/>
    </source>
</evidence>
<dbReference type="InterPro" id="IPR000602">
    <property type="entry name" value="Glyco_hydro_38_N"/>
</dbReference>
<dbReference type="AlphaFoldDB" id="A0A0R2LAL7"/>
<dbReference type="GO" id="GO:0006013">
    <property type="term" value="P:mannose metabolic process"/>
    <property type="evidence" value="ECO:0007669"/>
    <property type="project" value="InterPro"/>
</dbReference>